<gene>
    <name evidence="2" type="ORF">L201_000868</name>
</gene>
<evidence type="ECO:0000313" key="2">
    <source>
        <dbReference type="EMBL" id="WWC85997.1"/>
    </source>
</evidence>
<feature type="transmembrane region" description="Helical" evidence="1">
    <location>
        <begin position="117"/>
        <end position="134"/>
    </location>
</feature>
<dbReference type="GeneID" id="91091540"/>
<dbReference type="RefSeq" id="XP_066072760.1">
    <property type="nucleotide sequence ID" value="XM_066216663.1"/>
</dbReference>
<dbReference type="AlphaFoldDB" id="A0AAX4JKS5"/>
<keyword evidence="1" id="KW-0812">Transmembrane</keyword>
<dbReference type="EMBL" id="CP144098">
    <property type="protein sequence ID" value="WWC85997.1"/>
    <property type="molecule type" value="Genomic_DNA"/>
</dbReference>
<keyword evidence="1" id="KW-0472">Membrane</keyword>
<keyword evidence="1" id="KW-1133">Transmembrane helix</keyword>
<name>A0AAX4JKS5_9TREE</name>
<organism evidence="2 3">
    <name type="scientific">Kwoniella dendrophila CBS 6074</name>
    <dbReference type="NCBI Taxonomy" id="1295534"/>
    <lineage>
        <taxon>Eukaryota</taxon>
        <taxon>Fungi</taxon>
        <taxon>Dikarya</taxon>
        <taxon>Basidiomycota</taxon>
        <taxon>Agaricomycotina</taxon>
        <taxon>Tremellomycetes</taxon>
        <taxon>Tremellales</taxon>
        <taxon>Cryptococcaceae</taxon>
        <taxon>Kwoniella</taxon>
    </lineage>
</organism>
<proteinExistence type="predicted"/>
<protein>
    <submittedName>
        <fullName evidence="2">Uncharacterized protein</fullName>
    </submittedName>
</protein>
<keyword evidence="3" id="KW-1185">Reference proteome</keyword>
<reference evidence="2 3" key="1">
    <citation type="submission" date="2024-01" db="EMBL/GenBank/DDBJ databases">
        <title>Comparative genomics of Cryptococcus and Kwoniella reveals pathogenesis evolution and contrasting modes of karyotype evolution via chromosome fusion or intercentromeric recombination.</title>
        <authorList>
            <person name="Coelho M.A."/>
            <person name="David-Palma M."/>
            <person name="Shea T."/>
            <person name="Bowers K."/>
            <person name="McGinley-Smith S."/>
            <person name="Mohammad A.W."/>
            <person name="Gnirke A."/>
            <person name="Yurkov A.M."/>
            <person name="Nowrousian M."/>
            <person name="Sun S."/>
            <person name="Cuomo C.A."/>
            <person name="Heitman J."/>
        </authorList>
    </citation>
    <scope>NUCLEOTIDE SEQUENCE [LARGE SCALE GENOMIC DNA]</scope>
    <source>
        <strain evidence="2 3">CBS 6074</strain>
    </source>
</reference>
<accession>A0AAX4JKS5</accession>
<sequence length="135" mass="14886">MCHNGCKRKQIRSASKPLDLVGPYFSASHQPLIAPHNQSVKLVQSQPPSYQEIENYTSPIDPSPRTSTDSTLIPISIPTQTVNQSITTGNQVQYRSIKTGTEIMCTNPLGHSPKTEYGTIGIIAGIVFFPWGLFW</sequence>
<dbReference type="Proteomes" id="UP001355207">
    <property type="component" value="Chromosome 1"/>
</dbReference>
<evidence type="ECO:0000256" key="1">
    <source>
        <dbReference type="SAM" id="Phobius"/>
    </source>
</evidence>
<evidence type="ECO:0000313" key="3">
    <source>
        <dbReference type="Proteomes" id="UP001355207"/>
    </source>
</evidence>